<dbReference type="EMBL" id="PNGC01000001">
    <property type="protein sequence ID" value="PMB90915.1"/>
    <property type="molecule type" value="Genomic_DNA"/>
</dbReference>
<accession>A0ABX4URN3</accession>
<comment type="caution">
    <text evidence="1">The sequence shown here is derived from an EMBL/GenBank/DDBJ whole genome shotgun (WGS) entry which is preliminary data.</text>
</comment>
<gene>
    <name evidence="1" type="ORF">CJ240_04250</name>
</gene>
<dbReference type="Proteomes" id="UP000243201">
    <property type="component" value="Unassembled WGS sequence"/>
</dbReference>
<keyword evidence="2" id="KW-1185">Reference proteome</keyword>
<protein>
    <submittedName>
        <fullName evidence="1">Uncharacterized protein</fullName>
    </submittedName>
</protein>
<evidence type="ECO:0000313" key="2">
    <source>
        <dbReference type="Proteomes" id="UP000243201"/>
    </source>
</evidence>
<sequence>MEAILVDALGNQLLQGAARASLLRGNRFIRSHSGTVDLLAEPVTLASIYGRALFLAPLVPSGCFLSAHSAAWVWAGNSCPPQTVYIASLRRPRRAADCRYWIQLDAPSRRRFQQQGIIPLGCNRIGDSTLKSQAANRGRGSRNDFVRLGKVNLLSPTAALHSCDRFPHLTGKDSWNRARLLALVNRLFTQSTGGAFC</sequence>
<dbReference type="RefSeq" id="WP_022865406.1">
    <property type="nucleotide sequence ID" value="NZ_CAUPGC010000006.1"/>
</dbReference>
<dbReference type="GeneID" id="78353061"/>
<proteinExistence type="predicted"/>
<organism evidence="1 2">
    <name type="scientific">Varibaculum cambriense</name>
    <dbReference type="NCBI Taxonomy" id="184870"/>
    <lineage>
        <taxon>Bacteria</taxon>
        <taxon>Bacillati</taxon>
        <taxon>Actinomycetota</taxon>
        <taxon>Actinomycetes</taxon>
        <taxon>Actinomycetales</taxon>
        <taxon>Actinomycetaceae</taxon>
        <taxon>Varibaculum</taxon>
    </lineage>
</organism>
<evidence type="ECO:0000313" key="1">
    <source>
        <dbReference type="EMBL" id="PMB90915.1"/>
    </source>
</evidence>
<name>A0ABX4URN3_9ACTO</name>
<reference evidence="1 2" key="1">
    <citation type="submission" date="2017-09" db="EMBL/GenBank/DDBJ databases">
        <title>Bacterial strain isolated from the female urinary microbiota.</title>
        <authorList>
            <person name="Thomas-White K."/>
            <person name="Kumar N."/>
            <person name="Forster S."/>
            <person name="Putonti C."/>
            <person name="Lawley T."/>
            <person name="Wolfe A.J."/>
        </authorList>
    </citation>
    <scope>NUCLEOTIDE SEQUENCE [LARGE SCALE GENOMIC DNA]</scope>
    <source>
        <strain evidence="1 2">UMB0744</strain>
    </source>
</reference>